<evidence type="ECO:0000313" key="1">
    <source>
        <dbReference type="EMBL" id="AIF13473.1"/>
    </source>
</evidence>
<protein>
    <submittedName>
        <fullName evidence="1">Uncharacterized protein</fullName>
    </submittedName>
</protein>
<name>A0A075HHY3_9ARCH</name>
<organism evidence="1">
    <name type="scientific">uncultured marine thaumarchaeote KM3_62_E02</name>
    <dbReference type="NCBI Taxonomy" id="1456216"/>
    <lineage>
        <taxon>Archaea</taxon>
        <taxon>Nitrososphaerota</taxon>
        <taxon>environmental samples</taxon>
    </lineage>
</organism>
<accession>A0A075HHY3</accession>
<dbReference type="EMBL" id="KF900974">
    <property type="protein sequence ID" value="AIF13473.1"/>
    <property type="molecule type" value="Genomic_DNA"/>
</dbReference>
<dbReference type="AlphaFoldDB" id="A0A075HHY3"/>
<reference evidence="1" key="1">
    <citation type="journal article" date="2014" name="Genome Biol. Evol.">
        <title>Pangenome evidence for extensive interdomain horizontal transfer affecting lineage core and shell genes in uncultured planktonic thaumarchaeota and euryarchaeota.</title>
        <authorList>
            <person name="Deschamps P."/>
            <person name="Zivanovic Y."/>
            <person name="Moreira D."/>
            <person name="Rodriguez-Valera F."/>
            <person name="Lopez-Garcia P."/>
        </authorList>
    </citation>
    <scope>NUCLEOTIDE SEQUENCE</scope>
</reference>
<sequence>MSEVDTTKNVYLFTHGRMDLEQKAISALESKGFSKDNIISASPQKAGDVGDYMAMLWMPPNPDHIKIQKITKVEQCEPEGMIGVWKGVSKDDLFEVKLE</sequence>
<proteinExistence type="predicted"/>